<sequence length="203" mass="21454">MLSSSRALMILLLLGPLAACDRQSQPKEQANAAASGEVAATPGEAAPGKGEGFNYKVDRSKAGQPMPDFAFLDPAGGEKTLQDFAGRPLIVNLWATWCTPCVAEMPTLDALAAQQGAKGAAVLTISQDTQGLTAVKPFFEKHKLPHLPAYADPENRFGFHYATGVLPTTVVYDAQGREIARVVGAMDWESAEGRKLIAEAVAS</sequence>
<dbReference type="CDD" id="cd02966">
    <property type="entry name" value="TlpA_like_family"/>
    <property type="match status" value="1"/>
</dbReference>
<dbReference type="PROSITE" id="PS00194">
    <property type="entry name" value="THIOREDOXIN_1"/>
    <property type="match status" value="1"/>
</dbReference>
<dbReference type="InterPro" id="IPR013740">
    <property type="entry name" value="Redoxin"/>
</dbReference>
<dbReference type="GO" id="GO:0015036">
    <property type="term" value="F:disulfide oxidoreductase activity"/>
    <property type="evidence" value="ECO:0007669"/>
    <property type="project" value="UniProtKB-ARBA"/>
</dbReference>
<dbReference type="InterPro" id="IPR013766">
    <property type="entry name" value="Thioredoxin_domain"/>
</dbReference>
<keyword evidence="3" id="KW-0676">Redox-active center</keyword>
<evidence type="ECO:0000313" key="8">
    <source>
        <dbReference type="Proteomes" id="UP000279959"/>
    </source>
</evidence>
<dbReference type="PANTHER" id="PTHR42852:SF13">
    <property type="entry name" value="PROTEIN DIPZ"/>
    <property type="match status" value="1"/>
</dbReference>
<dbReference type="InterPro" id="IPR017937">
    <property type="entry name" value="Thioredoxin_CS"/>
</dbReference>
<reference evidence="7 8" key="1">
    <citation type="submission" date="2018-05" db="EMBL/GenBank/DDBJ databases">
        <title>Complete Genome Sequence of the Nonylphenol-Degrading Bacterium Sphingobium amiense DSM 16289T.</title>
        <authorList>
            <person name="Ootsuka M."/>
            <person name="Nishizawa T."/>
            <person name="Ohta H."/>
        </authorList>
    </citation>
    <scope>NUCLEOTIDE SEQUENCE [LARGE SCALE GENOMIC DNA]</scope>
    <source>
        <strain evidence="7 8">DSM 16289</strain>
    </source>
</reference>
<feature type="domain" description="Thioredoxin" evidence="6">
    <location>
        <begin position="60"/>
        <end position="202"/>
    </location>
</feature>
<comment type="subcellular location">
    <subcellularLocation>
        <location evidence="1">Cell envelope</location>
    </subcellularLocation>
</comment>
<name>A0A494W7V7_9SPHN</name>
<dbReference type="AlphaFoldDB" id="A0A494W7V7"/>
<dbReference type="PROSITE" id="PS51352">
    <property type="entry name" value="THIOREDOXIN_2"/>
    <property type="match status" value="1"/>
</dbReference>
<dbReference type="EMBL" id="AP018664">
    <property type="protein sequence ID" value="BBD98657.1"/>
    <property type="molecule type" value="Genomic_DNA"/>
</dbReference>
<dbReference type="Pfam" id="PF08534">
    <property type="entry name" value="Redoxin"/>
    <property type="match status" value="1"/>
</dbReference>
<organism evidence="7 8">
    <name type="scientific">Sphingobium amiense</name>
    <dbReference type="NCBI Taxonomy" id="135719"/>
    <lineage>
        <taxon>Bacteria</taxon>
        <taxon>Pseudomonadati</taxon>
        <taxon>Pseudomonadota</taxon>
        <taxon>Alphaproteobacteria</taxon>
        <taxon>Sphingomonadales</taxon>
        <taxon>Sphingomonadaceae</taxon>
        <taxon>Sphingobium</taxon>
    </lineage>
</organism>
<dbReference type="GO" id="GO:0030313">
    <property type="term" value="C:cell envelope"/>
    <property type="evidence" value="ECO:0007669"/>
    <property type="project" value="UniProtKB-SubCell"/>
</dbReference>
<evidence type="ECO:0000256" key="2">
    <source>
        <dbReference type="ARBA" id="ARBA00022748"/>
    </source>
</evidence>
<evidence type="ECO:0000313" key="7">
    <source>
        <dbReference type="EMBL" id="BBD98657.1"/>
    </source>
</evidence>
<feature type="chain" id="PRO_5019718072" evidence="5">
    <location>
        <begin position="20"/>
        <end position="203"/>
    </location>
</feature>
<evidence type="ECO:0000256" key="4">
    <source>
        <dbReference type="SAM" id="MobiDB-lite"/>
    </source>
</evidence>
<dbReference type="Gene3D" id="3.40.30.10">
    <property type="entry name" value="Glutaredoxin"/>
    <property type="match status" value="1"/>
</dbReference>
<proteinExistence type="predicted"/>
<dbReference type="PANTHER" id="PTHR42852">
    <property type="entry name" value="THIOL:DISULFIDE INTERCHANGE PROTEIN DSBE"/>
    <property type="match status" value="1"/>
</dbReference>
<dbReference type="Proteomes" id="UP000279959">
    <property type="component" value="Chromosome"/>
</dbReference>
<evidence type="ECO:0000259" key="6">
    <source>
        <dbReference type="PROSITE" id="PS51352"/>
    </source>
</evidence>
<dbReference type="InterPro" id="IPR036249">
    <property type="entry name" value="Thioredoxin-like_sf"/>
</dbReference>
<evidence type="ECO:0000256" key="1">
    <source>
        <dbReference type="ARBA" id="ARBA00004196"/>
    </source>
</evidence>
<dbReference type="SUPFAM" id="SSF52833">
    <property type="entry name" value="Thioredoxin-like"/>
    <property type="match status" value="1"/>
</dbReference>
<keyword evidence="2" id="KW-0201">Cytochrome c-type biogenesis</keyword>
<gene>
    <name evidence="7" type="ORF">SAMIE_1021580</name>
</gene>
<feature type="signal peptide" evidence="5">
    <location>
        <begin position="1"/>
        <end position="19"/>
    </location>
</feature>
<dbReference type="KEGG" id="sami:SAMIE_1021580"/>
<protein>
    <submittedName>
        <fullName evidence="7">TlpA family protein disulfide reductase</fullName>
    </submittedName>
</protein>
<feature type="region of interest" description="Disordered" evidence="4">
    <location>
        <begin position="25"/>
        <end position="54"/>
    </location>
</feature>
<dbReference type="InterPro" id="IPR050553">
    <property type="entry name" value="Thioredoxin_ResA/DsbE_sf"/>
</dbReference>
<evidence type="ECO:0000256" key="5">
    <source>
        <dbReference type="SAM" id="SignalP"/>
    </source>
</evidence>
<keyword evidence="5" id="KW-0732">Signal</keyword>
<dbReference type="GO" id="GO:0017004">
    <property type="term" value="P:cytochrome complex assembly"/>
    <property type="evidence" value="ECO:0007669"/>
    <property type="project" value="UniProtKB-KW"/>
</dbReference>
<evidence type="ECO:0000256" key="3">
    <source>
        <dbReference type="ARBA" id="ARBA00023284"/>
    </source>
</evidence>
<keyword evidence="8" id="KW-1185">Reference proteome</keyword>
<accession>A0A494W7V7</accession>